<dbReference type="InterPro" id="IPR002504">
    <property type="entry name" value="NADK"/>
</dbReference>
<accession>A0A9D1DP64</accession>
<feature type="binding site" evidence="6">
    <location>
        <position position="171"/>
    </location>
    <ligand>
        <name>NAD(+)</name>
        <dbReference type="ChEBI" id="CHEBI:57540"/>
    </ligand>
</feature>
<feature type="binding site" evidence="6">
    <location>
        <begin position="182"/>
        <end position="187"/>
    </location>
    <ligand>
        <name>NAD(+)</name>
        <dbReference type="ChEBI" id="CHEBI:57540"/>
    </ligand>
</feature>
<keyword evidence="6" id="KW-0963">Cytoplasm</keyword>
<dbReference type="AlphaFoldDB" id="A0A9D1DP64"/>
<dbReference type="Pfam" id="PF20143">
    <property type="entry name" value="NAD_kinase_C"/>
    <property type="match status" value="1"/>
</dbReference>
<proteinExistence type="inferred from homology"/>
<organism evidence="7 8">
    <name type="scientific">Candidatus Gallacutalibacter pullicola</name>
    <dbReference type="NCBI Taxonomy" id="2840830"/>
    <lineage>
        <taxon>Bacteria</taxon>
        <taxon>Bacillati</taxon>
        <taxon>Bacillota</taxon>
        <taxon>Clostridia</taxon>
        <taxon>Eubacteriales</taxon>
        <taxon>Candidatus Gallacutalibacter</taxon>
    </lineage>
</organism>
<dbReference type="EC" id="2.7.1.23" evidence="6"/>
<dbReference type="Gene3D" id="3.40.50.10330">
    <property type="entry name" value="Probable inorganic polyphosphate/atp-NAD kinase, domain 1"/>
    <property type="match status" value="1"/>
</dbReference>
<sequence>MKIALIPNLTKKNAQYQTERIAQVLRRFETELLMNSADRESFPQLGAAFLGSEEELFQECDAVISVGGDGTIIRAAKHAARFGKAVLGINVGRLGFVAGLEVDELDQLDHLISGNYEVEQRMMLSITLADRESGTQFCALNDAVVSRGSMSRILDFQVSLNETNVCGYRADGLILATPTGSTGYSLSAGGPVIDPVMQCIVLTPICPHSLFTRPVVFSPGSRLTVTAASNYEGEIFLTADGETSLQLHDGERIEVTRSDVPVRLIKLKKMNFYEVVNEKLAERRS</sequence>
<keyword evidence="6" id="KW-0067">ATP-binding</keyword>
<dbReference type="GO" id="GO:0051287">
    <property type="term" value="F:NAD binding"/>
    <property type="evidence" value="ECO:0007669"/>
    <property type="project" value="UniProtKB-ARBA"/>
</dbReference>
<gene>
    <name evidence="6" type="primary">nadK</name>
    <name evidence="7" type="ORF">IAA54_02245</name>
</gene>
<dbReference type="InterPro" id="IPR017437">
    <property type="entry name" value="ATP-NAD_kinase_PpnK-typ_C"/>
</dbReference>
<keyword evidence="1 6" id="KW-0808">Transferase</keyword>
<comment type="function">
    <text evidence="6">Involved in the regulation of the intracellular balance of NAD and NADP, and is a key enzyme in the biosynthesis of NADP. Catalyzes specifically the phosphorylation on 2'-hydroxyl of the adenosine moiety of NAD to yield NADP.</text>
</comment>
<dbReference type="GO" id="GO:0005524">
    <property type="term" value="F:ATP binding"/>
    <property type="evidence" value="ECO:0007669"/>
    <property type="project" value="UniProtKB-KW"/>
</dbReference>
<dbReference type="GO" id="GO:0019674">
    <property type="term" value="P:NAD+ metabolic process"/>
    <property type="evidence" value="ECO:0007669"/>
    <property type="project" value="InterPro"/>
</dbReference>
<dbReference type="InterPro" id="IPR016064">
    <property type="entry name" value="NAD/diacylglycerol_kinase_sf"/>
</dbReference>
<evidence type="ECO:0000256" key="6">
    <source>
        <dbReference type="HAMAP-Rule" id="MF_00361"/>
    </source>
</evidence>
<dbReference type="GO" id="GO:0046872">
    <property type="term" value="F:metal ion binding"/>
    <property type="evidence" value="ECO:0007669"/>
    <property type="project" value="UniProtKB-UniRule"/>
</dbReference>
<keyword evidence="3 6" id="KW-0521">NADP</keyword>
<comment type="caution">
    <text evidence="6">Lacks conserved residue(s) required for the propagation of feature annotation.</text>
</comment>
<reference evidence="7" key="1">
    <citation type="submission" date="2020-10" db="EMBL/GenBank/DDBJ databases">
        <authorList>
            <person name="Gilroy R."/>
        </authorList>
    </citation>
    <scope>NUCLEOTIDE SEQUENCE</scope>
    <source>
        <strain evidence="7">ChiSjej1B19-7085</strain>
    </source>
</reference>
<dbReference type="Pfam" id="PF01513">
    <property type="entry name" value="NAD_kinase"/>
    <property type="match status" value="1"/>
</dbReference>
<feature type="binding site" evidence="6">
    <location>
        <begin position="141"/>
        <end position="142"/>
    </location>
    <ligand>
        <name>NAD(+)</name>
        <dbReference type="ChEBI" id="CHEBI:57540"/>
    </ligand>
</feature>
<evidence type="ECO:0000256" key="4">
    <source>
        <dbReference type="ARBA" id="ARBA00023027"/>
    </source>
</evidence>
<evidence type="ECO:0000256" key="5">
    <source>
        <dbReference type="ARBA" id="ARBA00047925"/>
    </source>
</evidence>
<comment type="subcellular location">
    <subcellularLocation>
        <location evidence="6">Cytoplasm</location>
    </subcellularLocation>
</comment>
<dbReference type="HAMAP" id="MF_00361">
    <property type="entry name" value="NAD_kinase"/>
    <property type="match status" value="1"/>
</dbReference>
<dbReference type="GO" id="GO:0005737">
    <property type="term" value="C:cytoplasm"/>
    <property type="evidence" value="ECO:0007669"/>
    <property type="project" value="UniProtKB-SubCell"/>
</dbReference>
<evidence type="ECO:0000313" key="8">
    <source>
        <dbReference type="Proteomes" id="UP000886785"/>
    </source>
</evidence>
<evidence type="ECO:0000256" key="1">
    <source>
        <dbReference type="ARBA" id="ARBA00022679"/>
    </source>
</evidence>
<comment type="cofactor">
    <cofactor evidence="6">
        <name>a divalent metal cation</name>
        <dbReference type="ChEBI" id="CHEBI:60240"/>
    </cofactor>
</comment>
<feature type="binding site" evidence="6">
    <location>
        <begin position="69"/>
        <end position="70"/>
    </location>
    <ligand>
        <name>NAD(+)</name>
        <dbReference type="ChEBI" id="CHEBI:57540"/>
    </ligand>
</feature>
<name>A0A9D1DP64_9FIRM</name>
<dbReference type="EMBL" id="DVHF01000030">
    <property type="protein sequence ID" value="HIR56460.1"/>
    <property type="molecule type" value="Genomic_DNA"/>
</dbReference>
<dbReference type="Proteomes" id="UP000886785">
    <property type="component" value="Unassembled WGS sequence"/>
</dbReference>
<evidence type="ECO:0000256" key="2">
    <source>
        <dbReference type="ARBA" id="ARBA00022777"/>
    </source>
</evidence>
<dbReference type="InterPro" id="IPR017438">
    <property type="entry name" value="ATP-NAD_kinase_N"/>
</dbReference>
<comment type="catalytic activity">
    <reaction evidence="5 6">
        <text>NAD(+) + ATP = ADP + NADP(+) + H(+)</text>
        <dbReference type="Rhea" id="RHEA:18629"/>
        <dbReference type="ChEBI" id="CHEBI:15378"/>
        <dbReference type="ChEBI" id="CHEBI:30616"/>
        <dbReference type="ChEBI" id="CHEBI:57540"/>
        <dbReference type="ChEBI" id="CHEBI:58349"/>
        <dbReference type="ChEBI" id="CHEBI:456216"/>
        <dbReference type="EC" id="2.7.1.23"/>
    </reaction>
</comment>
<evidence type="ECO:0000256" key="3">
    <source>
        <dbReference type="ARBA" id="ARBA00022857"/>
    </source>
</evidence>
<dbReference type="PANTHER" id="PTHR20275:SF0">
    <property type="entry name" value="NAD KINASE"/>
    <property type="match status" value="1"/>
</dbReference>
<feature type="binding site" evidence="6">
    <location>
        <position position="152"/>
    </location>
    <ligand>
        <name>NAD(+)</name>
        <dbReference type="ChEBI" id="CHEBI:57540"/>
    </ligand>
</feature>
<keyword evidence="4 6" id="KW-0520">NAD</keyword>
<dbReference type="SUPFAM" id="SSF111331">
    <property type="entry name" value="NAD kinase/diacylglycerol kinase-like"/>
    <property type="match status" value="1"/>
</dbReference>
<evidence type="ECO:0000313" key="7">
    <source>
        <dbReference type="EMBL" id="HIR56460.1"/>
    </source>
</evidence>
<feature type="binding site" evidence="6">
    <location>
        <position position="169"/>
    </location>
    <ligand>
        <name>NAD(+)</name>
        <dbReference type="ChEBI" id="CHEBI:57540"/>
    </ligand>
</feature>
<feature type="binding site" evidence="6">
    <location>
        <position position="74"/>
    </location>
    <ligand>
        <name>NAD(+)</name>
        <dbReference type="ChEBI" id="CHEBI:57540"/>
    </ligand>
</feature>
<feature type="active site" description="Proton acceptor" evidence="6">
    <location>
        <position position="69"/>
    </location>
</feature>
<reference evidence="7" key="2">
    <citation type="journal article" date="2021" name="PeerJ">
        <title>Extensive microbial diversity within the chicken gut microbiome revealed by metagenomics and culture.</title>
        <authorList>
            <person name="Gilroy R."/>
            <person name="Ravi A."/>
            <person name="Getino M."/>
            <person name="Pursley I."/>
            <person name="Horton D.L."/>
            <person name="Alikhan N.F."/>
            <person name="Baker D."/>
            <person name="Gharbi K."/>
            <person name="Hall N."/>
            <person name="Watson M."/>
            <person name="Adriaenssens E.M."/>
            <person name="Foster-Nyarko E."/>
            <person name="Jarju S."/>
            <person name="Secka A."/>
            <person name="Antonio M."/>
            <person name="Oren A."/>
            <person name="Chaudhuri R.R."/>
            <person name="La Ragione R."/>
            <person name="Hildebrand F."/>
            <person name="Pallen M.J."/>
        </authorList>
    </citation>
    <scope>NUCLEOTIDE SEQUENCE</scope>
    <source>
        <strain evidence="7">ChiSjej1B19-7085</strain>
    </source>
</reference>
<dbReference type="GO" id="GO:0006741">
    <property type="term" value="P:NADP+ biosynthetic process"/>
    <property type="evidence" value="ECO:0007669"/>
    <property type="project" value="UniProtKB-UniRule"/>
</dbReference>
<protein>
    <recommendedName>
        <fullName evidence="6">NAD kinase</fullName>
        <ecNumber evidence="6">2.7.1.23</ecNumber>
    </recommendedName>
    <alternativeName>
        <fullName evidence="6">ATP-dependent NAD kinase</fullName>
    </alternativeName>
</protein>
<keyword evidence="2 6" id="KW-0418">Kinase</keyword>
<comment type="caution">
    <text evidence="7">The sequence shown here is derived from an EMBL/GenBank/DDBJ whole genome shotgun (WGS) entry which is preliminary data.</text>
</comment>
<comment type="similarity">
    <text evidence="6">Belongs to the NAD kinase family.</text>
</comment>
<dbReference type="PANTHER" id="PTHR20275">
    <property type="entry name" value="NAD KINASE"/>
    <property type="match status" value="1"/>
</dbReference>
<keyword evidence="6" id="KW-0547">Nucleotide-binding</keyword>
<dbReference type="GO" id="GO:0003951">
    <property type="term" value="F:NAD+ kinase activity"/>
    <property type="evidence" value="ECO:0007669"/>
    <property type="project" value="UniProtKB-UniRule"/>
</dbReference>
<dbReference type="Gene3D" id="2.60.200.30">
    <property type="entry name" value="Probable inorganic polyphosphate/atp-NAD kinase, domain 2"/>
    <property type="match status" value="1"/>
</dbReference>